<gene>
    <name evidence="1" type="ORF">UFOVP9_54</name>
</gene>
<reference evidence="1" key="1">
    <citation type="submission" date="2020-04" db="EMBL/GenBank/DDBJ databases">
        <authorList>
            <person name="Chiriac C."/>
            <person name="Salcher M."/>
            <person name="Ghai R."/>
            <person name="Kavagutti S V."/>
        </authorList>
    </citation>
    <scope>NUCLEOTIDE SEQUENCE</scope>
</reference>
<sequence>MTVGKQALDLLKGAKLLDYSAHEQMQEMLTDYDKNLFQAINRGCESFEGDFFVEVITKKEKLLKNVLRNYFVPRGTCPTPTYDQTVYKYNRIEEFPDFLWVLPSQETYKMMQERFLEISEDEQELLGFVMADTRGDLLRKCKILNGEDIQVTYEKVLVMHDEQ</sequence>
<evidence type="ECO:0000313" key="1">
    <source>
        <dbReference type="EMBL" id="CAB4121281.1"/>
    </source>
</evidence>
<organism evidence="1">
    <name type="scientific">uncultured Caudovirales phage</name>
    <dbReference type="NCBI Taxonomy" id="2100421"/>
    <lineage>
        <taxon>Viruses</taxon>
        <taxon>Duplodnaviria</taxon>
        <taxon>Heunggongvirae</taxon>
        <taxon>Uroviricota</taxon>
        <taxon>Caudoviricetes</taxon>
        <taxon>Peduoviridae</taxon>
        <taxon>Maltschvirus</taxon>
        <taxon>Maltschvirus maltsch</taxon>
    </lineage>
</organism>
<protein>
    <submittedName>
        <fullName evidence="1">Uncharacterized protein</fullName>
    </submittedName>
</protein>
<accession>A0A6J5KIB6</accession>
<dbReference type="EMBL" id="LR796140">
    <property type="protein sequence ID" value="CAB4121281.1"/>
    <property type="molecule type" value="Genomic_DNA"/>
</dbReference>
<name>A0A6J5KIB6_9CAUD</name>
<proteinExistence type="predicted"/>